<keyword evidence="1" id="KW-0812">Transmembrane</keyword>
<organism evidence="2">
    <name type="scientific">Rhizophora mucronata</name>
    <name type="common">Asiatic mangrove</name>
    <dbReference type="NCBI Taxonomy" id="61149"/>
    <lineage>
        <taxon>Eukaryota</taxon>
        <taxon>Viridiplantae</taxon>
        <taxon>Streptophyta</taxon>
        <taxon>Embryophyta</taxon>
        <taxon>Tracheophyta</taxon>
        <taxon>Spermatophyta</taxon>
        <taxon>Magnoliopsida</taxon>
        <taxon>eudicotyledons</taxon>
        <taxon>Gunneridae</taxon>
        <taxon>Pentapetalae</taxon>
        <taxon>rosids</taxon>
        <taxon>fabids</taxon>
        <taxon>Malpighiales</taxon>
        <taxon>Rhizophoraceae</taxon>
        <taxon>Rhizophora</taxon>
    </lineage>
</organism>
<sequence length="62" mass="6961">MFQVVVAGFLSLIYTCFNDFVDGIYLLSEGIKDYDKRCLLIEVGLGTFDLELGRGILEPVIQ</sequence>
<dbReference type="EMBL" id="GGEC01068585">
    <property type="protein sequence ID" value="MBX49069.1"/>
    <property type="molecule type" value="Transcribed_RNA"/>
</dbReference>
<evidence type="ECO:0000256" key="1">
    <source>
        <dbReference type="SAM" id="Phobius"/>
    </source>
</evidence>
<feature type="transmembrane region" description="Helical" evidence="1">
    <location>
        <begin position="6"/>
        <end position="27"/>
    </location>
</feature>
<name>A0A2P2P313_RHIMU</name>
<reference evidence="2" key="1">
    <citation type="submission" date="2018-02" db="EMBL/GenBank/DDBJ databases">
        <title>Rhizophora mucronata_Transcriptome.</title>
        <authorList>
            <person name="Meera S.P."/>
            <person name="Sreeshan A."/>
            <person name="Augustine A."/>
        </authorList>
    </citation>
    <scope>NUCLEOTIDE SEQUENCE</scope>
    <source>
        <tissue evidence="2">Leaf</tissue>
    </source>
</reference>
<accession>A0A2P2P313</accession>
<keyword evidence="1" id="KW-1133">Transmembrane helix</keyword>
<keyword evidence="1" id="KW-0472">Membrane</keyword>
<evidence type="ECO:0000313" key="2">
    <source>
        <dbReference type="EMBL" id="MBX49069.1"/>
    </source>
</evidence>
<protein>
    <submittedName>
        <fullName evidence="2">Uncharacterized protein</fullName>
    </submittedName>
</protein>
<dbReference type="AlphaFoldDB" id="A0A2P2P313"/>
<proteinExistence type="predicted"/>